<dbReference type="SUPFAM" id="SSF56784">
    <property type="entry name" value="HAD-like"/>
    <property type="match status" value="1"/>
</dbReference>
<dbReference type="InterPro" id="IPR036412">
    <property type="entry name" value="HAD-like_sf"/>
</dbReference>
<dbReference type="Pfam" id="PF02358">
    <property type="entry name" value="Trehalose_PPase"/>
    <property type="match status" value="1"/>
</dbReference>
<evidence type="ECO:0000256" key="2">
    <source>
        <dbReference type="ARBA" id="ARBA00024179"/>
    </source>
</evidence>
<dbReference type="RefSeq" id="WP_344258206.1">
    <property type="nucleotide sequence ID" value="NZ_BAAAMJ010000003.1"/>
</dbReference>
<accession>A0ABN2NSQ9</accession>
<comment type="pathway">
    <text evidence="3">Glycan biosynthesis; trehalose biosynthesis.</text>
</comment>
<comment type="similarity">
    <text evidence="3">Belongs to the trehalose phosphatase family.</text>
</comment>
<evidence type="ECO:0000313" key="4">
    <source>
        <dbReference type="EMBL" id="GAA1896738.1"/>
    </source>
</evidence>
<dbReference type="InterPro" id="IPR023214">
    <property type="entry name" value="HAD_sf"/>
</dbReference>
<proteinExistence type="inferred from homology"/>
<gene>
    <name evidence="4" type="primary">otsB</name>
    <name evidence="4" type="ORF">GCM10009716_03440</name>
</gene>
<dbReference type="EMBL" id="BAAAMJ010000003">
    <property type="protein sequence ID" value="GAA1896738.1"/>
    <property type="molecule type" value="Genomic_DNA"/>
</dbReference>
<dbReference type="Gene3D" id="3.30.70.1020">
    <property type="entry name" value="Trehalose-6-phosphate phosphatase related protein, domain 2"/>
    <property type="match status" value="1"/>
</dbReference>
<name>A0ABN2NSQ9_9ACTN</name>
<protein>
    <recommendedName>
        <fullName evidence="3">Trehalose 6-phosphate phosphatase</fullName>
        <ecNumber evidence="3">3.1.3.12</ecNumber>
    </recommendedName>
</protein>
<organism evidence="4 5">
    <name type="scientific">Streptomyces sodiiphilus</name>
    <dbReference type="NCBI Taxonomy" id="226217"/>
    <lineage>
        <taxon>Bacteria</taxon>
        <taxon>Bacillati</taxon>
        <taxon>Actinomycetota</taxon>
        <taxon>Actinomycetes</taxon>
        <taxon>Kitasatosporales</taxon>
        <taxon>Streptomycetaceae</taxon>
        <taxon>Streptomyces</taxon>
    </lineage>
</organism>
<dbReference type="InterPro" id="IPR003337">
    <property type="entry name" value="Trehalose_PPase"/>
</dbReference>
<dbReference type="InterPro" id="IPR044651">
    <property type="entry name" value="OTSB-like"/>
</dbReference>
<keyword evidence="3" id="KW-0460">Magnesium</keyword>
<evidence type="ECO:0000313" key="5">
    <source>
        <dbReference type="Proteomes" id="UP001501303"/>
    </source>
</evidence>
<dbReference type="EC" id="3.1.3.12" evidence="3"/>
<reference evidence="4 5" key="1">
    <citation type="journal article" date="2019" name="Int. J. Syst. Evol. Microbiol.">
        <title>The Global Catalogue of Microorganisms (GCM) 10K type strain sequencing project: providing services to taxonomists for standard genome sequencing and annotation.</title>
        <authorList>
            <consortium name="The Broad Institute Genomics Platform"/>
            <consortium name="The Broad Institute Genome Sequencing Center for Infectious Disease"/>
            <person name="Wu L."/>
            <person name="Ma J."/>
        </authorList>
    </citation>
    <scope>NUCLEOTIDE SEQUENCE [LARGE SCALE GENOMIC DNA]</scope>
    <source>
        <strain evidence="4 5">JCM 13581</strain>
    </source>
</reference>
<comment type="catalytic activity">
    <reaction evidence="3">
        <text>alpha,alpha-trehalose 6-phosphate + H2O = alpha,alpha-trehalose + phosphate</text>
        <dbReference type="Rhea" id="RHEA:23420"/>
        <dbReference type="ChEBI" id="CHEBI:15377"/>
        <dbReference type="ChEBI" id="CHEBI:16551"/>
        <dbReference type="ChEBI" id="CHEBI:43474"/>
        <dbReference type="ChEBI" id="CHEBI:58429"/>
        <dbReference type="EC" id="3.1.3.12"/>
    </reaction>
</comment>
<evidence type="ECO:0000256" key="3">
    <source>
        <dbReference type="RuleBase" id="RU361117"/>
    </source>
</evidence>
<dbReference type="Gene3D" id="3.40.50.1000">
    <property type="entry name" value="HAD superfamily/HAD-like"/>
    <property type="match status" value="1"/>
</dbReference>
<evidence type="ECO:0000256" key="1">
    <source>
        <dbReference type="ARBA" id="ARBA00022801"/>
    </source>
</evidence>
<keyword evidence="5" id="KW-1185">Reference proteome</keyword>
<comment type="function">
    <text evidence="2 3">Removes the phosphate from trehalose 6-phosphate to produce free trehalose.</text>
</comment>
<sequence>MGDLPVPTTPAGRDGLAALLDRPREALVALDFDGTLAPIVPDPEAARAHPDAAPALARLAGRIGVLAVITGRAADVAVRLGGFDRTPGLDGLTVLGGYGAERWDAATGKLRKPPPHPGVEALRSELPDLIARTAPGAFLEDKGGALAVHTRRSPDPAGAFSALREPMAALAERRGLALEPGRFVLELRPPGSDKGAALTGLVHESGASCVLYAGDDLGDLAAFDAVGRLRGSGVAGLRVCSGSTEVAELAEHTDLTVDGPAGVVALLAALADALDR</sequence>
<dbReference type="Proteomes" id="UP001501303">
    <property type="component" value="Unassembled WGS sequence"/>
</dbReference>
<comment type="cofactor">
    <cofactor evidence="3">
        <name>Mg(2+)</name>
        <dbReference type="ChEBI" id="CHEBI:18420"/>
    </cofactor>
</comment>
<keyword evidence="1 3" id="KW-0378">Hydrolase</keyword>
<dbReference type="NCBIfam" id="TIGR00685">
    <property type="entry name" value="T6PP"/>
    <property type="match status" value="1"/>
</dbReference>
<dbReference type="PANTHER" id="PTHR43768:SF3">
    <property type="entry name" value="TREHALOSE 6-PHOSPHATE PHOSPHATASE"/>
    <property type="match status" value="1"/>
</dbReference>
<dbReference type="PANTHER" id="PTHR43768">
    <property type="entry name" value="TREHALOSE 6-PHOSPHATE PHOSPHATASE"/>
    <property type="match status" value="1"/>
</dbReference>
<keyword evidence="3" id="KW-0479">Metal-binding</keyword>
<comment type="caution">
    <text evidence="4">The sequence shown here is derived from an EMBL/GenBank/DDBJ whole genome shotgun (WGS) entry which is preliminary data.</text>
</comment>